<accession>A0A099NL80</accession>
<organism evidence="2 3">
    <name type="scientific">Pichia kudriavzevii</name>
    <name type="common">Yeast</name>
    <name type="synonym">Issatchenkia orientalis</name>
    <dbReference type="NCBI Taxonomy" id="4909"/>
    <lineage>
        <taxon>Eukaryota</taxon>
        <taxon>Fungi</taxon>
        <taxon>Dikarya</taxon>
        <taxon>Ascomycota</taxon>
        <taxon>Saccharomycotina</taxon>
        <taxon>Pichiomycetes</taxon>
        <taxon>Pichiales</taxon>
        <taxon>Pichiaceae</taxon>
        <taxon>Pichia</taxon>
    </lineage>
</organism>
<dbReference type="AlphaFoldDB" id="A0A099NL80"/>
<evidence type="ECO:0000313" key="3">
    <source>
        <dbReference type="Proteomes" id="UP000029867"/>
    </source>
</evidence>
<proteinExistence type="predicted"/>
<evidence type="ECO:0000313" key="2">
    <source>
        <dbReference type="EMBL" id="KGK32706.1"/>
    </source>
</evidence>
<feature type="region of interest" description="Disordered" evidence="1">
    <location>
        <begin position="1"/>
        <end position="29"/>
    </location>
</feature>
<protein>
    <submittedName>
        <fullName evidence="2">Uncharacterized protein</fullName>
    </submittedName>
</protein>
<dbReference type="HOGENOM" id="CLU_3410687_0_0_1"/>
<name>A0A099NL80_PICKU</name>
<dbReference type="EMBL" id="JQFK01001946">
    <property type="protein sequence ID" value="KGK32706.1"/>
    <property type="molecule type" value="Genomic_DNA"/>
</dbReference>
<sequence length="29" mass="3037">MSQGPIPADITEGEDRPSSGALEISPREP</sequence>
<evidence type="ECO:0000256" key="1">
    <source>
        <dbReference type="SAM" id="MobiDB-lite"/>
    </source>
</evidence>
<reference evidence="3" key="1">
    <citation type="journal article" date="2014" name="Microb. Cell Fact.">
        <title>Exploiting Issatchenkia orientalis SD108 for succinic acid production.</title>
        <authorList>
            <person name="Xiao H."/>
            <person name="Shao Z."/>
            <person name="Jiang Y."/>
            <person name="Dole S."/>
            <person name="Zhao H."/>
        </authorList>
    </citation>
    <scope>NUCLEOTIDE SEQUENCE [LARGE SCALE GENOMIC DNA]</scope>
    <source>
        <strain evidence="3">SD108</strain>
    </source>
</reference>
<gene>
    <name evidence="2" type="ORF">JL09_g6687</name>
</gene>
<comment type="caution">
    <text evidence="2">The sequence shown here is derived from an EMBL/GenBank/DDBJ whole genome shotgun (WGS) entry which is preliminary data.</text>
</comment>
<dbReference type="Proteomes" id="UP000029867">
    <property type="component" value="Unassembled WGS sequence"/>
</dbReference>